<name>A0A7T0C268_9BACT</name>
<protein>
    <submittedName>
        <fullName evidence="2">DUF4178 domain-containing protein</fullName>
    </submittedName>
</protein>
<feature type="domain" description="DUF4178" evidence="1">
    <location>
        <begin position="29"/>
        <end position="172"/>
    </location>
</feature>
<accession>A0A7T0C268</accession>
<dbReference type="Pfam" id="PF13785">
    <property type="entry name" value="DUF4178"/>
    <property type="match status" value="1"/>
</dbReference>
<gene>
    <name evidence="2" type="ORF">G3M78_06885</name>
</gene>
<dbReference type="AlphaFoldDB" id="A0A7T0C268"/>
<evidence type="ECO:0000259" key="1">
    <source>
        <dbReference type="Pfam" id="PF13785"/>
    </source>
</evidence>
<dbReference type="EMBL" id="CP048620">
    <property type="protein sequence ID" value="QPJ65128.1"/>
    <property type="molecule type" value="Genomic_DNA"/>
</dbReference>
<evidence type="ECO:0000313" key="3">
    <source>
        <dbReference type="Proteomes" id="UP000594464"/>
    </source>
</evidence>
<dbReference type="InterPro" id="IPR025235">
    <property type="entry name" value="DUF4178"/>
</dbReference>
<reference evidence="3" key="1">
    <citation type="submission" date="2020-02" db="EMBL/GenBank/DDBJ databases">
        <title>Genomic and physiological characterization of two novel Nitrospinaceae genera.</title>
        <authorList>
            <person name="Mueller A.J."/>
            <person name="Jung M.-Y."/>
            <person name="Strachan C.R."/>
            <person name="Herbold C.W."/>
            <person name="Kirkegaard R.H."/>
            <person name="Daims H."/>
        </authorList>
    </citation>
    <scope>NUCLEOTIDE SEQUENCE [LARGE SCALE GENOMIC DNA]</scope>
</reference>
<organism evidence="2 3">
    <name type="scientific">Candidatus Nitrohelix vancouverensis</name>
    <dbReference type="NCBI Taxonomy" id="2705534"/>
    <lineage>
        <taxon>Bacteria</taxon>
        <taxon>Pseudomonadati</taxon>
        <taxon>Nitrospinota/Tectimicrobiota group</taxon>
        <taxon>Nitrospinota</taxon>
        <taxon>Nitrospinia</taxon>
        <taxon>Nitrospinales</taxon>
        <taxon>Nitrospinaceae</taxon>
        <taxon>Candidatus Nitrohelix</taxon>
    </lineage>
</organism>
<evidence type="ECO:0000313" key="2">
    <source>
        <dbReference type="EMBL" id="QPJ65128.1"/>
    </source>
</evidence>
<sequence>MVFGFFKKNKDDKKQEAPQLEDLVLSKLRPGYLVDYDMNTYQVAARNCYKWEEGGVTDEWELKLGDQVFYLERIEEDGYVEWSLCQKFSISELEGDIAAHIQEHEDPPETVTLKGTQFHFEEDDIGEFFRGDSKEPMHFVSWDYEDETEQKFLTIEQWGESKFDLTLGFSVEEYQFSNILPGEPF</sequence>
<proteinExistence type="predicted"/>
<dbReference type="Proteomes" id="UP000594464">
    <property type="component" value="Chromosome"/>
</dbReference>
<dbReference type="KEGG" id="nva:G3M78_06885"/>